<feature type="compositionally biased region" description="Acidic residues" evidence="1">
    <location>
        <begin position="333"/>
        <end position="350"/>
    </location>
</feature>
<organism evidence="3 4">
    <name type="scientific">Rasamsonia emersonii (strain ATCC 16479 / CBS 393.64 / IMI 116815)</name>
    <dbReference type="NCBI Taxonomy" id="1408163"/>
    <lineage>
        <taxon>Eukaryota</taxon>
        <taxon>Fungi</taxon>
        <taxon>Dikarya</taxon>
        <taxon>Ascomycota</taxon>
        <taxon>Pezizomycotina</taxon>
        <taxon>Eurotiomycetes</taxon>
        <taxon>Eurotiomycetidae</taxon>
        <taxon>Eurotiales</taxon>
        <taxon>Trichocomaceae</taxon>
        <taxon>Rasamsonia</taxon>
    </lineage>
</organism>
<feature type="region of interest" description="Disordered" evidence="1">
    <location>
        <begin position="405"/>
        <end position="434"/>
    </location>
</feature>
<dbReference type="Proteomes" id="UP000053958">
    <property type="component" value="Unassembled WGS sequence"/>
</dbReference>
<feature type="region of interest" description="Disordered" evidence="1">
    <location>
        <begin position="555"/>
        <end position="577"/>
    </location>
</feature>
<name>A0A0F4Z3U4_RASE3</name>
<dbReference type="PANTHER" id="PTHR36102">
    <property type="entry name" value="CHROMOSOME 10, WHOLE GENOME SHOTGUN SEQUENCE"/>
    <property type="match status" value="1"/>
</dbReference>
<dbReference type="STRING" id="1408163.A0A0F4Z3U4"/>
<keyword evidence="4" id="KW-1185">Reference proteome</keyword>
<dbReference type="OrthoDB" id="5338458at2759"/>
<feature type="compositionally biased region" description="Basic and acidic residues" evidence="1">
    <location>
        <begin position="323"/>
        <end position="332"/>
    </location>
</feature>
<feature type="region of interest" description="Disordered" evidence="1">
    <location>
        <begin position="321"/>
        <end position="350"/>
    </location>
</feature>
<dbReference type="Pfam" id="PF11001">
    <property type="entry name" value="AFUB_07903_YDR124W_hel"/>
    <property type="match status" value="1"/>
</dbReference>
<evidence type="ECO:0000313" key="4">
    <source>
        <dbReference type="Proteomes" id="UP000053958"/>
    </source>
</evidence>
<dbReference type="PANTHER" id="PTHR36102:SF5">
    <property type="entry name" value="YDR124W-LIKE HELICAL BUNDLE DOMAIN-CONTAINING PROTEIN"/>
    <property type="match status" value="1"/>
</dbReference>
<dbReference type="EMBL" id="LASV01000033">
    <property type="protein sequence ID" value="KKA25184.1"/>
    <property type="molecule type" value="Genomic_DNA"/>
</dbReference>
<reference evidence="3 4" key="1">
    <citation type="submission" date="2015-04" db="EMBL/GenBank/DDBJ databases">
        <authorList>
            <person name="Heijne W.H."/>
            <person name="Fedorova N.D."/>
            <person name="Nierman W.C."/>
            <person name="Vollebregt A.W."/>
            <person name="Zhao Z."/>
            <person name="Wu L."/>
            <person name="Kumar M."/>
            <person name="Stam H."/>
            <person name="van den Berg M.A."/>
            <person name="Pel H.J."/>
        </authorList>
    </citation>
    <scope>NUCLEOTIDE SEQUENCE [LARGE SCALE GENOMIC DNA]</scope>
    <source>
        <strain evidence="3 4">CBS 393.64</strain>
    </source>
</reference>
<dbReference type="InterPro" id="IPR021264">
    <property type="entry name" value="AFUB_079030/YDR124W-like"/>
</dbReference>
<feature type="region of interest" description="Disordered" evidence="1">
    <location>
        <begin position="458"/>
        <end position="483"/>
    </location>
</feature>
<sequence length="577" mass="64902">MQHGMCRFVKSYSPNNHAELTNAQNMVLARRTLSHYALIYMDNIGNVRVEESPSVRELNQSFFTPELREKFLKVVREKANARTMPIGPHRAIVHDEDVTFPTSNFSFDYTAKLSNHDGDLGGWPPVRQVKRRRGDSALDVQYIDGIPDGPEEASMYPTVDRIPLEIGDEEKVKAYYENAFKHFQQLNCRQMAKAFIKFIEPRKQVKHPYNGGRPPPGAAPGEKGDPEKTKPEWWPEGVVHKEPDHLKKDQRLRLLVHIIRNLGKYGITSDKLKEVAYDAKRQIKPPERMEILVEIFRVRKLEERLERQEVDPTTVIYVVNRDPGAKNDKDSDGFSDSEPQGDQDDREDVEEGLLTPLSSSAQTSGPLTISVDPLSAPQQARSVAMAGDRTQMFQMPSTLGFEDQARQSHAFQSPQSGAKTEYQDSFSQPLARTPTGMTVISPSSHRGFDYVTQQSFTSSASEEQMRPLNQPAMPPQQSPTQFSGWSPSFQQNMFSPMDYSGGSSRTVQQQMPYSSYTIFPTTPSQEVPATHSLPDLHGARAQAQMDVMAMNAPFQNSSMTHPHAVPRHDASAEASLV</sequence>
<protein>
    <recommendedName>
        <fullName evidence="2">Subtelomeric hrmA-associated cluster protein AFUB-079030/YDR124W-like helical bundle domain-containing protein</fullName>
    </recommendedName>
</protein>
<comment type="caution">
    <text evidence="3">The sequence shown here is derived from an EMBL/GenBank/DDBJ whole genome shotgun (WGS) entry which is preliminary data.</text>
</comment>
<feature type="domain" description="Subtelomeric hrmA-associated cluster protein AFUB-079030/YDR124W-like helical bundle" evidence="2">
    <location>
        <begin position="165"/>
        <end position="300"/>
    </location>
</feature>
<accession>A0A0F4Z3U4</accession>
<evidence type="ECO:0000256" key="1">
    <source>
        <dbReference type="SAM" id="MobiDB-lite"/>
    </source>
</evidence>
<proteinExistence type="predicted"/>
<evidence type="ECO:0000259" key="2">
    <source>
        <dbReference type="Pfam" id="PF11001"/>
    </source>
</evidence>
<feature type="region of interest" description="Disordered" evidence="1">
    <location>
        <begin position="205"/>
        <end position="229"/>
    </location>
</feature>
<evidence type="ECO:0000313" key="3">
    <source>
        <dbReference type="EMBL" id="KKA25184.1"/>
    </source>
</evidence>
<dbReference type="AlphaFoldDB" id="A0A0F4Z3U4"/>
<feature type="compositionally biased region" description="Polar residues" evidence="1">
    <location>
        <begin position="407"/>
        <end position="434"/>
    </location>
</feature>
<dbReference type="RefSeq" id="XP_013331796.1">
    <property type="nucleotide sequence ID" value="XM_013476342.1"/>
</dbReference>
<dbReference type="GeneID" id="25312829"/>
<dbReference type="InterPro" id="IPR047092">
    <property type="entry name" value="AFUB_07903/YDR124W-like_hel"/>
</dbReference>
<gene>
    <name evidence="3" type="ORF">T310_0775</name>
</gene>